<dbReference type="InterPro" id="IPR008538">
    <property type="entry name" value="Uma2"/>
</dbReference>
<keyword evidence="2" id="KW-0378">Hydrolase</keyword>
<evidence type="ECO:0000313" key="3">
    <source>
        <dbReference type="Proteomes" id="UP000295281"/>
    </source>
</evidence>
<dbReference type="AlphaFoldDB" id="A0A4R6V419"/>
<dbReference type="SUPFAM" id="SSF52980">
    <property type="entry name" value="Restriction endonuclease-like"/>
    <property type="match status" value="1"/>
</dbReference>
<evidence type="ECO:0000313" key="2">
    <source>
        <dbReference type="EMBL" id="TDQ55135.1"/>
    </source>
</evidence>
<organism evidence="2 3">
    <name type="scientific">Actinorugispora endophytica</name>
    <dbReference type="NCBI Taxonomy" id="1605990"/>
    <lineage>
        <taxon>Bacteria</taxon>
        <taxon>Bacillati</taxon>
        <taxon>Actinomycetota</taxon>
        <taxon>Actinomycetes</taxon>
        <taxon>Streptosporangiales</taxon>
        <taxon>Nocardiopsidaceae</taxon>
        <taxon>Actinorugispora</taxon>
    </lineage>
</organism>
<dbReference type="Gene3D" id="3.90.1570.10">
    <property type="entry name" value="tt1808, chain A"/>
    <property type="match status" value="1"/>
</dbReference>
<dbReference type="CDD" id="cd06260">
    <property type="entry name" value="DUF820-like"/>
    <property type="match status" value="1"/>
</dbReference>
<keyword evidence="3" id="KW-1185">Reference proteome</keyword>
<reference evidence="2 3" key="1">
    <citation type="submission" date="2019-03" db="EMBL/GenBank/DDBJ databases">
        <title>Genomic Encyclopedia of Type Strains, Phase IV (KMG-IV): sequencing the most valuable type-strain genomes for metagenomic binning, comparative biology and taxonomic classification.</title>
        <authorList>
            <person name="Goeker M."/>
        </authorList>
    </citation>
    <scope>NUCLEOTIDE SEQUENCE [LARGE SCALE GENOMIC DNA]</scope>
    <source>
        <strain evidence="2 3">DSM 46770</strain>
    </source>
</reference>
<dbReference type="Pfam" id="PF05685">
    <property type="entry name" value="Uma2"/>
    <property type="match status" value="1"/>
</dbReference>
<dbReference type="EMBL" id="SNYN01000001">
    <property type="protein sequence ID" value="TDQ55135.1"/>
    <property type="molecule type" value="Genomic_DNA"/>
</dbReference>
<sequence length="203" mass="22543">MSLAVMETVSGGDTPDSNPLLRAWQELDVPEGWRAEIIDGEIRLMTPPSRPHNFIAAKVSRALLRSIPETWDVYQTLGLRIDSLGDLYVPDLVVIPDSAMLDDGADLPCSAEDALLVVEIVSKSNGDRDRRTKLRGYAHGLVPLYLLVDRWAEEGPSVTLYEDPENGRYRRHTTVPFGAKASLPSPFGLELDTSDFPDAKQWK</sequence>
<gene>
    <name evidence="2" type="ORF">EV190_101458</name>
</gene>
<proteinExistence type="predicted"/>
<dbReference type="GO" id="GO:0004519">
    <property type="term" value="F:endonuclease activity"/>
    <property type="evidence" value="ECO:0007669"/>
    <property type="project" value="UniProtKB-KW"/>
</dbReference>
<feature type="domain" description="Putative restriction endonuclease" evidence="1">
    <location>
        <begin position="26"/>
        <end position="193"/>
    </location>
</feature>
<keyword evidence="2" id="KW-0255">Endonuclease</keyword>
<keyword evidence="2" id="KW-0540">Nuclease</keyword>
<dbReference type="InterPro" id="IPR011335">
    <property type="entry name" value="Restrct_endonuc-II-like"/>
</dbReference>
<comment type="caution">
    <text evidence="2">The sequence shown here is derived from an EMBL/GenBank/DDBJ whole genome shotgun (WGS) entry which is preliminary data.</text>
</comment>
<dbReference type="OrthoDB" id="4537149at2"/>
<name>A0A4R6V419_9ACTN</name>
<dbReference type="PANTHER" id="PTHR35400">
    <property type="entry name" value="SLR1083 PROTEIN"/>
    <property type="match status" value="1"/>
</dbReference>
<dbReference type="PANTHER" id="PTHR35400:SF3">
    <property type="entry name" value="SLL1072 PROTEIN"/>
    <property type="match status" value="1"/>
</dbReference>
<accession>A0A4R6V419</accession>
<dbReference type="Proteomes" id="UP000295281">
    <property type="component" value="Unassembled WGS sequence"/>
</dbReference>
<dbReference type="InterPro" id="IPR012296">
    <property type="entry name" value="Nuclease_put_TT1808"/>
</dbReference>
<evidence type="ECO:0000259" key="1">
    <source>
        <dbReference type="Pfam" id="PF05685"/>
    </source>
</evidence>
<protein>
    <submittedName>
        <fullName evidence="2">Uma2 family endonuclease</fullName>
    </submittedName>
</protein>